<sequence>MTRSSSRQSRFQADGAWVATANAAFSFALGAASVALPLQAIAVGYGPVAVGLLAAISAVSQMTSRMVLGSVMRRVSDWVIIAVACWVLATSCVLVVISSHVAVFVAAQLLQGVARAYFWTGSQTHVVRGDGSSIAALASVNLIGNLGLLAGPVVAGLLIGDDARVALLASAVVAVLALFPTFRLDRLPPFKRIPNRRPGRMWARPGVWEACYAGVTAGAWRGLLGSYVAIALVQAGHGSLTVGVLVATANASAILGAWLVRHVDQDAGALRVMRLSTPVTGASMAVMGWVAGSSVLSGAALAVSGVAAGALQTLGPALASDAVHQEERGEAIAATGVWRAASLFVAPLVTAGLVAVVPIGAAMMVTGALMAAPFGRWVKPSS</sequence>
<keyword evidence="5 6" id="KW-0472">Membrane</keyword>
<reference evidence="7" key="1">
    <citation type="submission" date="2021-06" db="EMBL/GenBank/DDBJ databases">
        <title>Complete genome sequence of Nocardioides sp. G188.</title>
        <authorList>
            <person name="Im W.-T."/>
        </authorList>
    </citation>
    <scope>NUCLEOTIDE SEQUENCE</scope>
    <source>
        <strain evidence="7">G188</strain>
    </source>
</reference>
<evidence type="ECO:0000256" key="2">
    <source>
        <dbReference type="ARBA" id="ARBA00022448"/>
    </source>
</evidence>
<feature type="transmembrane region" description="Helical" evidence="6">
    <location>
        <begin position="75"/>
        <end position="97"/>
    </location>
</feature>
<dbReference type="GO" id="GO:0016020">
    <property type="term" value="C:membrane"/>
    <property type="evidence" value="ECO:0007669"/>
    <property type="project" value="UniProtKB-SubCell"/>
</dbReference>
<feature type="transmembrane region" description="Helical" evidence="6">
    <location>
        <begin position="134"/>
        <end position="159"/>
    </location>
</feature>
<evidence type="ECO:0000313" key="8">
    <source>
        <dbReference type="Proteomes" id="UP000683575"/>
    </source>
</evidence>
<keyword evidence="3 6" id="KW-0812">Transmembrane</keyword>
<evidence type="ECO:0000256" key="4">
    <source>
        <dbReference type="ARBA" id="ARBA00022989"/>
    </source>
</evidence>
<evidence type="ECO:0000256" key="5">
    <source>
        <dbReference type="ARBA" id="ARBA00023136"/>
    </source>
</evidence>
<dbReference type="EMBL" id="CP077062">
    <property type="protein sequence ID" value="QWZ10157.1"/>
    <property type="molecule type" value="Genomic_DNA"/>
</dbReference>
<feature type="transmembrane region" description="Helical" evidence="6">
    <location>
        <begin position="16"/>
        <end position="36"/>
    </location>
</feature>
<evidence type="ECO:0000256" key="1">
    <source>
        <dbReference type="ARBA" id="ARBA00004141"/>
    </source>
</evidence>
<dbReference type="KEGG" id="nps:KRR39_10690"/>
<feature type="transmembrane region" description="Helical" evidence="6">
    <location>
        <begin position="239"/>
        <end position="260"/>
    </location>
</feature>
<proteinExistence type="predicted"/>
<dbReference type="AlphaFoldDB" id="A0A975T235"/>
<protein>
    <submittedName>
        <fullName evidence="7">MFS transporter</fullName>
    </submittedName>
</protein>
<dbReference type="PANTHER" id="PTHR23506">
    <property type="entry name" value="GH10249P"/>
    <property type="match status" value="1"/>
</dbReference>
<feature type="transmembrane region" description="Helical" evidence="6">
    <location>
        <begin position="42"/>
        <end position="63"/>
    </location>
</feature>
<dbReference type="GO" id="GO:0022857">
    <property type="term" value="F:transmembrane transporter activity"/>
    <property type="evidence" value="ECO:0007669"/>
    <property type="project" value="InterPro"/>
</dbReference>
<dbReference type="RefSeq" id="WP_216942003.1">
    <property type="nucleotide sequence ID" value="NZ_CP077062.1"/>
</dbReference>
<keyword evidence="2" id="KW-0813">Transport</keyword>
<gene>
    <name evidence="7" type="ORF">KRR39_10690</name>
</gene>
<accession>A0A975T235</accession>
<name>A0A975T235_9ACTN</name>
<comment type="subcellular location">
    <subcellularLocation>
        <location evidence="1">Membrane</location>
        <topology evidence="1">Multi-pass membrane protein</topology>
    </subcellularLocation>
</comment>
<keyword evidence="8" id="KW-1185">Reference proteome</keyword>
<dbReference type="InterPro" id="IPR011701">
    <property type="entry name" value="MFS"/>
</dbReference>
<feature type="transmembrane region" description="Helical" evidence="6">
    <location>
        <begin position="165"/>
        <end position="185"/>
    </location>
</feature>
<keyword evidence="4 6" id="KW-1133">Transmembrane helix</keyword>
<dbReference type="Pfam" id="PF07690">
    <property type="entry name" value="MFS_1"/>
    <property type="match status" value="1"/>
</dbReference>
<dbReference type="InterPro" id="IPR050930">
    <property type="entry name" value="MFS_Vesicular_Transporter"/>
</dbReference>
<evidence type="ECO:0000256" key="3">
    <source>
        <dbReference type="ARBA" id="ARBA00022692"/>
    </source>
</evidence>
<evidence type="ECO:0000313" key="7">
    <source>
        <dbReference type="EMBL" id="QWZ10157.1"/>
    </source>
</evidence>
<dbReference type="PANTHER" id="PTHR23506:SF23">
    <property type="entry name" value="GH10249P"/>
    <property type="match status" value="1"/>
</dbReference>
<organism evidence="7 8">
    <name type="scientific">Nocardioides panacis</name>
    <dbReference type="NCBI Taxonomy" id="2849501"/>
    <lineage>
        <taxon>Bacteria</taxon>
        <taxon>Bacillati</taxon>
        <taxon>Actinomycetota</taxon>
        <taxon>Actinomycetes</taxon>
        <taxon>Propionibacteriales</taxon>
        <taxon>Nocardioidaceae</taxon>
        <taxon>Nocardioides</taxon>
    </lineage>
</organism>
<feature type="transmembrane region" description="Helical" evidence="6">
    <location>
        <begin position="206"/>
        <end position="233"/>
    </location>
</feature>
<dbReference type="Proteomes" id="UP000683575">
    <property type="component" value="Chromosome"/>
</dbReference>
<evidence type="ECO:0000256" key="6">
    <source>
        <dbReference type="SAM" id="Phobius"/>
    </source>
</evidence>